<protein>
    <recommendedName>
        <fullName evidence="1">DUF4218 domain-containing protein</fullName>
    </recommendedName>
</protein>
<dbReference type="Pfam" id="PF02992">
    <property type="entry name" value="Transposase_21"/>
    <property type="match status" value="1"/>
</dbReference>
<organism evidence="2">
    <name type="scientific">Tanacetum cinerariifolium</name>
    <name type="common">Dalmatian daisy</name>
    <name type="synonym">Chrysanthemum cinerariifolium</name>
    <dbReference type="NCBI Taxonomy" id="118510"/>
    <lineage>
        <taxon>Eukaryota</taxon>
        <taxon>Viridiplantae</taxon>
        <taxon>Streptophyta</taxon>
        <taxon>Embryophyta</taxon>
        <taxon>Tracheophyta</taxon>
        <taxon>Spermatophyta</taxon>
        <taxon>Magnoliopsida</taxon>
        <taxon>eudicotyledons</taxon>
        <taxon>Gunneridae</taxon>
        <taxon>Pentapetalae</taxon>
        <taxon>asterids</taxon>
        <taxon>campanulids</taxon>
        <taxon>Asterales</taxon>
        <taxon>Asteraceae</taxon>
        <taxon>Asteroideae</taxon>
        <taxon>Anthemideae</taxon>
        <taxon>Anthemidinae</taxon>
        <taxon>Tanacetum</taxon>
    </lineage>
</organism>
<dbReference type="Pfam" id="PF13960">
    <property type="entry name" value="DUF4218"/>
    <property type="match status" value="1"/>
</dbReference>
<comment type="caution">
    <text evidence="2">The sequence shown here is derived from an EMBL/GenBank/DDBJ whole genome shotgun (WGS) entry which is preliminary data.</text>
</comment>
<dbReference type="PANTHER" id="PTHR48258">
    <property type="entry name" value="DUF4218 DOMAIN-CONTAINING PROTEIN-RELATED"/>
    <property type="match status" value="1"/>
</dbReference>
<dbReference type="InterPro" id="IPR004242">
    <property type="entry name" value="Transposase_21"/>
</dbReference>
<accession>A0A699GTQ2</accession>
<sequence>MKESSLMLTLLIPSRKSPGKDIDVYLRPLIDDLKDLWAKPDVETIDVATCKKFNMRTGKHSRFRGVKIKRNVLVELNWTKRSMFYELEYWSFVTLKHNLDVIHIKKNVLESFLNTLLMNDKSKDTAKARQDLERLGIRSALWLGKNKNEKCSKPQAAYSFTPKDKKSFVSSSKELTYQMGPIFGGPIHPWWMYPFERYIKKLKNHVRNKANPEGSIAKGYVAEEALTFSSHYFRDVTIKFNRLDRNVDFPPTTCQFQVFKSLCKSIDLRSVIRIDYKELKKVTCRDERHTTQNSGICSPGSDGEMYYGQLEQILEFSYLWGFSVVEDDPNVIHVDKSSNLALCTSLNDSVIAALHIYGQSIDVDAPPDVIDVVDEDDDIIDKGYPVPHDLADSTDEDLVNIDIDDGVNMSADVAWGHSGEGGGDDRHPSYEIPTGCGGCLGNRCKGTRKPNLGGRRAGRLYTHKETQNLGLKAIMDKSGLVSIRFEFGNKETLMPLGDHAAHWANYLGELTQFHLRPHKESDHWPQIHTAIQQHLQKLYNGKKAALKERHWVPEEDGTYDMEHIRRGRPTYIFEADWDAQIAF</sequence>
<evidence type="ECO:0000313" key="2">
    <source>
        <dbReference type="EMBL" id="GEW27929.1"/>
    </source>
</evidence>
<dbReference type="EMBL" id="BKCJ010051949">
    <property type="protein sequence ID" value="GEW27929.1"/>
    <property type="molecule type" value="Genomic_DNA"/>
</dbReference>
<proteinExistence type="predicted"/>
<dbReference type="InterPro" id="IPR025452">
    <property type="entry name" value="DUF4218"/>
</dbReference>
<reference evidence="2" key="1">
    <citation type="journal article" date="2019" name="Sci. Rep.">
        <title>Draft genome of Tanacetum cinerariifolium, the natural source of mosquito coil.</title>
        <authorList>
            <person name="Yamashiro T."/>
            <person name="Shiraishi A."/>
            <person name="Satake H."/>
            <person name="Nakayama K."/>
        </authorList>
    </citation>
    <scope>NUCLEOTIDE SEQUENCE</scope>
</reference>
<dbReference type="PANTHER" id="PTHR48258:SF14">
    <property type="entry name" value="OS02G0583300 PROTEIN"/>
    <property type="match status" value="1"/>
</dbReference>
<evidence type="ECO:0000259" key="1">
    <source>
        <dbReference type="Pfam" id="PF13960"/>
    </source>
</evidence>
<feature type="domain" description="DUF4218" evidence="1">
    <location>
        <begin position="183"/>
        <end position="246"/>
    </location>
</feature>
<gene>
    <name evidence="2" type="ORF">Tci_199905</name>
</gene>
<dbReference type="AlphaFoldDB" id="A0A699GTQ2"/>
<name>A0A699GTQ2_TANCI</name>